<sequence length="392" mass="42842">MKNIIRKAFLVTFITIGLYSCTEDSKDPVAKESADDFVLSAPLDGTFVLTAATADDEAVVVQWESADFDYPAATNYKLQMVKSTDSFSDDQTLNASISLGNFSSVAGASFEKSLKVREFNNLVLAANPGGIGVATSYKIRVYAVVNNQLTSSEVNLNAKSQEATVTITAYDAFDEFDRIYVPGNYGAASTYADWAPDNAAKLFSKSGDGKYEGFVWMNNPTPAFKFTEDTTWTNDKGDITENPNSFTDLIHTGGKDIKPADGAGTYFFTVDWNLNKYTVGKRQVAIIGDATPNGWGTPTYLNFETDPTSPYFRMYTIDLPLVVGADGFLIRTKDDWSEKLGSLLADTETLQATSPNKIKFGGQNMKVPAAGNYKIVVDLRNSANYNLRLIPN</sequence>
<gene>
    <name evidence="2" type="ORF">GS03_00965</name>
</gene>
<protein>
    <recommendedName>
        <fullName evidence="1">SusE outer membrane protein domain-containing protein</fullName>
    </recommendedName>
</protein>
<evidence type="ECO:0000313" key="3">
    <source>
        <dbReference type="Proteomes" id="UP000296862"/>
    </source>
</evidence>
<name>A0A4V1CBX2_9FLAO</name>
<accession>A0A4V1CBX2</accession>
<feature type="domain" description="SusE outer membrane protein" evidence="1">
    <location>
        <begin position="26"/>
        <end position="128"/>
    </location>
</feature>
<dbReference type="Proteomes" id="UP000296862">
    <property type="component" value="Chromosome"/>
</dbReference>
<dbReference type="OrthoDB" id="975117at2"/>
<dbReference type="RefSeq" id="WP_136151431.1">
    <property type="nucleotide sequence ID" value="NZ_CP038810.1"/>
</dbReference>
<dbReference type="PROSITE" id="PS51257">
    <property type="entry name" value="PROKAR_LIPOPROTEIN"/>
    <property type="match status" value="1"/>
</dbReference>
<dbReference type="EMBL" id="CP038810">
    <property type="protein sequence ID" value="QBZ97474.1"/>
    <property type="molecule type" value="Genomic_DNA"/>
</dbReference>
<evidence type="ECO:0000313" key="2">
    <source>
        <dbReference type="EMBL" id="QBZ97474.1"/>
    </source>
</evidence>
<dbReference type="KEGG" id="fsn:GS03_00965"/>
<dbReference type="InterPro" id="IPR025970">
    <property type="entry name" value="SusE"/>
</dbReference>
<dbReference type="AlphaFoldDB" id="A0A4V1CBX2"/>
<dbReference type="CDD" id="cd12967">
    <property type="entry name" value="CBM_SusE-F_like_u1"/>
    <property type="match status" value="1"/>
</dbReference>
<dbReference type="Pfam" id="PF14292">
    <property type="entry name" value="SusE"/>
    <property type="match status" value="1"/>
</dbReference>
<dbReference type="Gene3D" id="2.60.40.3620">
    <property type="match status" value="2"/>
</dbReference>
<keyword evidence="3" id="KW-1185">Reference proteome</keyword>
<proteinExistence type="predicted"/>
<organism evidence="2 3">
    <name type="scientific">Flavobacterium sangjuense</name>
    <dbReference type="NCBI Taxonomy" id="2518177"/>
    <lineage>
        <taxon>Bacteria</taxon>
        <taxon>Pseudomonadati</taxon>
        <taxon>Bacteroidota</taxon>
        <taxon>Flavobacteriia</taxon>
        <taxon>Flavobacteriales</taxon>
        <taxon>Flavobacteriaceae</taxon>
        <taxon>Flavobacterium</taxon>
    </lineage>
</organism>
<evidence type="ECO:0000259" key="1">
    <source>
        <dbReference type="Pfam" id="PF14292"/>
    </source>
</evidence>
<reference evidence="2 3" key="1">
    <citation type="submission" date="2019-04" db="EMBL/GenBank/DDBJ databases">
        <title>Flavobacterium sp. GS03.</title>
        <authorList>
            <person name="Kim H."/>
        </authorList>
    </citation>
    <scope>NUCLEOTIDE SEQUENCE [LARGE SCALE GENOMIC DNA]</scope>
    <source>
        <strain evidence="2 3">GS03</strain>
    </source>
</reference>